<dbReference type="Pfam" id="PF00194">
    <property type="entry name" value="Carb_anhydrase"/>
    <property type="match status" value="1"/>
</dbReference>
<keyword evidence="5 8" id="KW-0862">Zinc</keyword>
<evidence type="ECO:0000313" key="11">
    <source>
        <dbReference type="EMBL" id="CAL4140384.1"/>
    </source>
</evidence>
<keyword evidence="12" id="KW-1185">Reference proteome</keyword>
<evidence type="ECO:0000256" key="2">
    <source>
        <dbReference type="ARBA" id="ARBA00010718"/>
    </source>
</evidence>
<dbReference type="PANTHER" id="PTHR18952:SF265">
    <property type="entry name" value="CARBONIC ANHYDRASE"/>
    <property type="match status" value="1"/>
</dbReference>
<dbReference type="PANTHER" id="PTHR18952">
    <property type="entry name" value="CARBONIC ANHYDRASE"/>
    <property type="match status" value="1"/>
</dbReference>
<evidence type="ECO:0000256" key="5">
    <source>
        <dbReference type="ARBA" id="ARBA00022833"/>
    </source>
</evidence>
<feature type="region of interest" description="Disordered" evidence="9">
    <location>
        <begin position="172"/>
        <end position="193"/>
    </location>
</feature>
<dbReference type="Proteomes" id="UP001497623">
    <property type="component" value="Unassembled WGS sequence"/>
</dbReference>
<feature type="non-terminal residue" evidence="11">
    <location>
        <position position="193"/>
    </location>
</feature>
<evidence type="ECO:0000256" key="3">
    <source>
        <dbReference type="ARBA" id="ARBA00012925"/>
    </source>
</evidence>
<sequence length="193" mass="20668">VVGLDITPTVNDGGLPGEYTFAQYHFHWGADSSKGSEHTINGVQFPLEMHIVNFKTEYGSLGGSVDKGDGLAVLGVMWEIQPSDNPNIQPIIDALASATAGGPAIEVKDKNPLMDMLPKTDVFFRYLGSLTTPTCNEAVVWTLFQATNGISEKQMAAFRSLKFPSGSALVDNFRPPQPLNGREIQVRSTGGGG</sequence>
<dbReference type="PROSITE" id="PS00162">
    <property type="entry name" value="ALPHA_CA_1"/>
    <property type="match status" value="1"/>
</dbReference>
<comment type="similarity">
    <text evidence="2 8">Belongs to the alpha-carbonic anhydrase family.</text>
</comment>
<proteinExistence type="inferred from homology"/>
<comment type="cofactor">
    <cofactor evidence="8">
        <name>Zn(2+)</name>
        <dbReference type="ChEBI" id="CHEBI:29105"/>
    </cofactor>
</comment>
<dbReference type="AlphaFoldDB" id="A0AAV2RWW5"/>
<dbReference type="InterPro" id="IPR036398">
    <property type="entry name" value="CA_dom_sf"/>
</dbReference>
<accession>A0AAV2RWW5</accession>
<dbReference type="GO" id="GO:0004089">
    <property type="term" value="F:carbonate dehydratase activity"/>
    <property type="evidence" value="ECO:0007669"/>
    <property type="project" value="UniProtKB-UniRule"/>
</dbReference>
<evidence type="ECO:0000256" key="8">
    <source>
        <dbReference type="RuleBase" id="RU367011"/>
    </source>
</evidence>
<comment type="catalytic activity">
    <reaction evidence="7 8">
        <text>hydrogencarbonate + H(+) = CO2 + H2O</text>
        <dbReference type="Rhea" id="RHEA:10748"/>
        <dbReference type="ChEBI" id="CHEBI:15377"/>
        <dbReference type="ChEBI" id="CHEBI:15378"/>
        <dbReference type="ChEBI" id="CHEBI:16526"/>
        <dbReference type="ChEBI" id="CHEBI:17544"/>
        <dbReference type="EC" id="4.2.1.1"/>
    </reaction>
</comment>
<dbReference type="Gene3D" id="3.10.200.10">
    <property type="entry name" value="Alpha carbonic anhydrase"/>
    <property type="match status" value="1"/>
</dbReference>
<dbReference type="SMART" id="SM01057">
    <property type="entry name" value="Carb_anhydrase"/>
    <property type="match status" value="1"/>
</dbReference>
<reference evidence="11 12" key="1">
    <citation type="submission" date="2024-05" db="EMBL/GenBank/DDBJ databases">
        <authorList>
            <person name="Wallberg A."/>
        </authorList>
    </citation>
    <scope>NUCLEOTIDE SEQUENCE [LARGE SCALE GENOMIC DNA]</scope>
</reference>
<feature type="non-terminal residue" evidence="11">
    <location>
        <position position="1"/>
    </location>
</feature>
<dbReference type="InterPro" id="IPR018338">
    <property type="entry name" value="Carbonic_anhydrase_a-class_CS"/>
</dbReference>
<dbReference type="GO" id="GO:0008270">
    <property type="term" value="F:zinc ion binding"/>
    <property type="evidence" value="ECO:0007669"/>
    <property type="project" value="UniProtKB-UniRule"/>
</dbReference>
<comment type="function">
    <text evidence="1 8">Reversible hydration of carbon dioxide.</text>
</comment>
<dbReference type="InterPro" id="IPR001148">
    <property type="entry name" value="CA_dom"/>
</dbReference>
<evidence type="ECO:0000256" key="9">
    <source>
        <dbReference type="SAM" id="MobiDB-lite"/>
    </source>
</evidence>
<dbReference type="EC" id="4.2.1.1" evidence="3 8"/>
<evidence type="ECO:0000256" key="4">
    <source>
        <dbReference type="ARBA" id="ARBA00022723"/>
    </source>
</evidence>
<keyword evidence="6 8" id="KW-0456">Lyase</keyword>
<dbReference type="GO" id="GO:0005886">
    <property type="term" value="C:plasma membrane"/>
    <property type="evidence" value="ECO:0007669"/>
    <property type="project" value="TreeGrafter"/>
</dbReference>
<dbReference type="InterPro" id="IPR023561">
    <property type="entry name" value="Carbonic_anhydrase_a-class"/>
</dbReference>
<evidence type="ECO:0000256" key="1">
    <source>
        <dbReference type="ARBA" id="ARBA00002904"/>
    </source>
</evidence>
<dbReference type="PROSITE" id="PS51144">
    <property type="entry name" value="ALPHA_CA_2"/>
    <property type="match status" value="1"/>
</dbReference>
<comment type="caution">
    <text evidence="11">The sequence shown here is derived from an EMBL/GenBank/DDBJ whole genome shotgun (WGS) entry which is preliminary data.</text>
</comment>
<dbReference type="EMBL" id="CAXKWB010031861">
    <property type="protein sequence ID" value="CAL4140384.1"/>
    <property type="molecule type" value="Genomic_DNA"/>
</dbReference>
<name>A0AAV2RWW5_MEGNR</name>
<feature type="domain" description="Alpha-carbonic anhydrase" evidence="10">
    <location>
        <begin position="1"/>
        <end position="188"/>
    </location>
</feature>
<dbReference type="SUPFAM" id="SSF51069">
    <property type="entry name" value="Carbonic anhydrase"/>
    <property type="match status" value="1"/>
</dbReference>
<protein>
    <recommendedName>
        <fullName evidence="3 8">Carbonic anhydrase</fullName>
        <ecNumber evidence="3 8">4.2.1.1</ecNumber>
    </recommendedName>
</protein>
<organism evidence="11 12">
    <name type="scientific">Meganyctiphanes norvegica</name>
    <name type="common">Northern krill</name>
    <name type="synonym">Thysanopoda norvegica</name>
    <dbReference type="NCBI Taxonomy" id="48144"/>
    <lineage>
        <taxon>Eukaryota</taxon>
        <taxon>Metazoa</taxon>
        <taxon>Ecdysozoa</taxon>
        <taxon>Arthropoda</taxon>
        <taxon>Crustacea</taxon>
        <taxon>Multicrustacea</taxon>
        <taxon>Malacostraca</taxon>
        <taxon>Eumalacostraca</taxon>
        <taxon>Eucarida</taxon>
        <taxon>Euphausiacea</taxon>
        <taxon>Euphausiidae</taxon>
        <taxon>Meganyctiphanes</taxon>
    </lineage>
</organism>
<evidence type="ECO:0000259" key="10">
    <source>
        <dbReference type="PROSITE" id="PS51144"/>
    </source>
</evidence>
<evidence type="ECO:0000256" key="6">
    <source>
        <dbReference type="ARBA" id="ARBA00023239"/>
    </source>
</evidence>
<gene>
    <name evidence="11" type="ORF">MNOR_LOCUS28615</name>
</gene>
<evidence type="ECO:0000313" key="12">
    <source>
        <dbReference type="Proteomes" id="UP001497623"/>
    </source>
</evidence>
<keyword evidence="4 8" id="KW-0479">Metal-binding</keyword>
<evidence type="ECO:0000256" key="7">
    <source>
        <dbReference type="ARBA" id="ARBA00048348"/>
    </source>
</evidence>